<evidence type="ECO:0000256" key="1">
    <source>
        <dbReference type="SAM" id="Phobius"/>
    </source>
</evidence>
<keyword evidence="1" id="KW-0472">Membrane</keyword>
<evidence type="ECO:0000313" key="3">
    <source>
        <dbReference type="EMBL" id="VFK48787.1"/>
    </source>
</evidence>
<feature type="transmembrane region" description="Helical" evidence="1">
    <location>
        <begin position="7"/>
        <end position="29"/>
    </location>
</feature>
<dbReference type="AlphaFoldDB" id="A0A451BRX9"/>
<sequence length="131" mass="14400">MKGIKIILYIYAIIYFIGLIFAFLPWLTIADSFHSAGVQPPASDAFTMLWVRMSGVAFGLATIFFLLLARNPLGYGAMPSFAAYGQIYVGFFYFSLGALYEFPLTVWTTSLEGAFLMGSGALLVILLKKAI</sequence>
<protein>
    <recommendedName>
        <fullName evidence="5">DUF4345 domain-containing protein</fullName>
    </recommendedName>
</protein>
<evidence type="ECO:0008006" key="5">
    <source>
        <dbReference type="Google" id="ProtNLM"/>
    </source>
</evidence>
<evidence type="ECO:0000313" key="2">
    <source>
        <dbReference type="EMBL" id="VFK43351.1"/>
    </source>
</evidence>
<feature type="transmembrane region" description="Helical" evidence="1">
    <location>
        <begin position="106"/>
        <end position="127"/>
    </location>
</feature>
<dbReference type="EMBL" id="CAADFU010000141">
    <property type="protein sequence ID" value="VFK48787.1"/>
    <property type="molecule type" value="Genomic_DNA"/>
</dbReference>
<keyword evidence="1" id="KW-1133">Transmembrane helix</keyword>
<gene>
    <name evidence="4" type="ORF">BECKSD772D_GA0070982_12113</name>
    <name evidence="3" type="ORF">BECKSD772E_GA0070983_11417</name>
    <name evidence="2" type="ORF">BECKSD772F_GA0070984_11443</name>
</gene>
<proteinExistence type="predicted"/>
<feature type="transmembrane region" description="Helical" evidence="1">
    <location>
        <begin position="49"/>
        <end position="69"/>
    </location>
</feature>
<evidence type="ECO:0000313" key="4">
    <source>
        <dbReference type="EMBL" id="VFK81062.1"/>
    </source>
</evidence>
<accession>A0A451BRX9</accession>
<feature type="transmembrane region" description="Helical" evidence="1">
    <location>
        <begin position="81"/>
        <end position="100"/>
    </location>
</feature>
<name>A0A451BRX9_9GAMM</name>
<organism evidence="4">
    <name type="scientific">Candidatus Kentrum sp. SD</name>
    <dbReference type="NCBI Taxonomy" id="2126332"/>
    <lineage>
        <taxon>Bacteria</taxon>
        <taxon>Pseudomonadati</taxon>
        <taxon>Pseudomonadota</taxon>
        <taxon>Gammaproteobacteria</taxon>
        <taxon>Candidatus Kentrum</taxon>
    </lineage>
</organism>
<dbReference type="EMBL" id="CAADFR010000144">
    <property type="protein sequence ID" value="VFK43351.1"/>
    <property type="molecule type" value="Genomic_DNA"/>
</dbReference>
<keyword evidence="1" id="KW-0812">Transmembrane</keyword>
<dbReference type="EMBL" id="CAADHB010000211">
    <property type="protein sequence ID" value="VFK81062.1"/>
    <property type="molecule type" value="Genomic_DNA"/>
</dbReference>
<reference evidence="4" key="1">
    <citation type="submission" date="2019-02" db="EMBL/GenBank/DDBJ databases">
        <authorList>
            <person name="Gruber-Vodicka R. H."/>
            <person name="Seah K. B. B."/>
        </authorList>
    </citation>
    <scope>NUCLEOTIDE SEQUENCE</scope>
    <source>
        <strain evidence="4">BECK_S127</strain>
        <strain evidence="3">BECK_S1320</strain>
        <strain evidence="2">BECK_S1321</strain>
    </source>
</reference>